<feature type="region of interest" description="Disordered" evidence="5">
    <location>
        <begin position="270"/>
        <end position="304"/>
    </location>
</feature>
<gene>
    <name evidence="7" type="ORF">PBS001_LOCUS244</name>
</gene>
<evidence type="ECO:0000256" key="3">
    <source>
        <dbReference type="ARBA" id="ARBA00022801"/>
    </source>
</evidence>
<proteinExistence type="inferred from homology"/>
<dbReference type="InterPro" id="IPR038765">
    <property type="entry name" value="Papain-like_cys_pep_sf"/>
</dbReference>
<evidence type="ECO:0000313" key="7">
    <source>
        <dbReference type="EMBL" id="CAH0513431.1"/>
    </source>
</evidence>
<evidence type="ECO:0000256" key="4">
    <source>
        <dbReference type="ARBA" id="ARBA00022807"/>
    </source>
</evidence>
<comment type="similarity">
    <text evidence="1">Belongs to the peptidase C48 family.</text>
</comment>
<keyword evidence="4" id="KW-0788">Thiol protease</keyword>
<reference evidence="7 8" key="1">
    <citation type="submission" date="2021-11" db="EMBL/GenBank/DDBJ databases">
        <authorList>
            <person name="Islam A."/>
            <person name="Islam S."/>
            <person name="Flora M.S."/>
            <person name="Rahman M."/>
            <person name="Ziaur R.M."/>
            <person name="Epstein J.H."/>
            <person name="Hassan M."/>
            <person name="Klassen M."/>
            <person name="Woodard K."/>
            <person name="Webb A."/>
            <person name="Webby R.J."/>
            <person name="El Zowalaty M.E."/>
        </authorList>
    </citation>
    <scope>NUCLEOTIDE SEQUENCE [LARGE SCALE GENOMIC DNA]</scope>
    <source>
        <strain evidence="7">Pbs1</strain>
    </source>
</reference>
<feature type="compositionally biased region" description="Polar residues" evidence="5">
    <location>
        <begin position="20"/>
        <end position="44"/>
    </location>
</feature>
<keyword evidence="2" id="KW-0645">Protease</keyword>
<dbReference type="SUPFAM" id="SSF54001">
    <property type="entry name" value="Cysteine proteinases"/>
    <property type="match status" value="1"/>
</dbReference>
<feature type="domain" description="Ubiquitin-like protease family profile" evidence="6">
    <location>
        <begin position="559"/>
        <end position="760"/>
    </location>
</feature>
<comment type="caution">
    <text evidence="7">The sequence shown here is derived from an EMBL/GenBank/DDBJ whole genome shotgun (WGS) entry which is preliminary data.</text>
</comment>
<dbReference type="Pfam" id="PF02902">
    <property type="entry name" value="Peptidase_C48"/>
    <property type="match status" value="1"/>
</dbReference>
<evidence type="ECO:0000256" key="2">
    <source>
        <dbReference type="ARBA" id="ARBA00022670"/>
    </source>
</evidence>
<dbReference type="Gene3D" id="3.30.310.130">
    <property type="entry name" value="Ubiquitin-related"/>
    <property type="match status" value="1"/>
</dbReference>
<keyword evidence="3" id="KW-0378">Hydrolase</keyword>
<dbReference type="Gene3D" id="1.10.418.20">
    <property type="match status" value="1"/>
</dbReference>
<evidence type="ECO:0000256" key="5">
    <source>
        <dbReference type="SAM" id="MobiDB-lite"/>
    </source>
</evidence>
<dbReference type="PANTHER" id="PTHR46915:SF2">
    <property type="entry name" value="UBIQUITIN-LIKE PROTEASE 4"/>
    <property type="match status" value="1"/>
</dbReference>
<feature type="compositionally biased region" description="Basic residues" evidence="5">
    <location>
        <begin position="1"/>
        <end position="14"/>
    </location>
</feature>
<keyword evidence="8" id="KW-1185">Reference proteome</keyword>
<sequence length="829" mass="93286">MQDQHPRRHRRFGARRQAPTGTSHHYPSSSNRSQFSHQRDSSAVASDRTILRPPSGSIYHHQYRHHWDEKKGQEFDFGQENKTTKGLEVSSTKYMTRKLQASGQTICAPGSSIVTSSIPTPSSHGLIDAILDKGFLPPKKQHDFLSNLTTKNTLVNRGAGFKSKILAYPSSLESASAVIPTKTDVFKLDTGSCDWIHMRMQQSQSPVSKSGVVLTPVTKRAKVPHARKSATPLIRHYALRDRIRPALFSEFPPVPTQSFVARTHQSARLGKRKISSEGSAAKPIALDSDTESEAEAKAEVQRQSDSAVISDMKIVDEGMSERKNNATKMELEGKQTVSAFDAIVLHTIAQIANCDVMIGLFQCVVDLFFQDDQMYMKNIRGKYENWPFKQDYLLEYKHLQDVKVYSVSKDINASVEVGVSATDRMRQLLEEVSYIAFKAPMSEETDHAAVSTFYDPSGSDVSKGYMVIRPLENASGDDLSDIKDILQCHANIQLIDDKEQAKDYLQALMKEPFNYRSSRRSRRRRSDAADTASESDEDGTDGSVIVLTYPLPPCTIDVVTIVRHDVSRLKPRRYLNDNIIDYYFKRMILKTFQNNELVQEKVLCLSSHFYSRLRAGKGSTASGRMEAGYKNVSTWLARSNVFNRSIIFIPINKDLHWSLAVILNPGIAGTGRSDEEAFSCIAVLDPLGSYHCKAAIIRNLRAFLRMQWHNLQEQRLSNSEETPLMSEYQVERVVTLNVKTPLQENSYDCGAYVLKFAEVMLKNCLELGLLALNNGVISKHVTNNHLEALITSNAFSAEDITAIRHEILQYIEVDASKYQIIKKEKASRI</sequence>
<accession>A0ABN8CNB1</accession>
<name>A0ABN8CNB1_9STRA</name>
<dbReference type="PROSITE" id="PS50600">
    <property type="entry name" value="ULP_PROTEASE"/>
    <property type="match status" value="1"/>
</dbReference>
<dbReference type="PANTHER" id="PTHR46915">
    <property type="entry name" value="UBIQUITIN-LIKE PROTEASE 4-RELATED"/>
    <property type="match status" value="1"/>
</dbReference>
<feature type="region of interest" description="Disordered" evidence="5">
    <location>
        <begin position="516"/>
        <end position="539"/>
    </location>
</feature>
<evidence type="ECO:0000313" key="8">
    <source>
        <dbReference type="Proteomes" id="UP001158986"/>
    </source>
</evidence>
<evidence type="ECO:0000259" key="6">
    <source>
        <dbReference type="PROSITE" id="PS50600"/>
    </source>
</evidence>
<evidence type="ECO:0000256" key="1">
    <source>
        <dbReference type="ARBA" id="ARBA00005234"/>
    </source>
</evidence>
<feature type="region of interest" description="Disordered" evidence="5">
    <location>
        <begin position="1"/>
        <end position="58"/>
    </location>
</feature>
<dbReference type="Proteomes" id="UP001158986">
    <property type="component" value="Unassembled WGS sequence"/>
</dbReference>
<protein>
    <recommendedName>
        <fullName evidence="6">Ubiquitin-like protease family profile domain-containing protein</fullName>
    </recommendedName>
</protein>
<dbReference type="InterPro" id="IPR003653">
    <property type="entry name" value="Peptidase_C48_C"/>
</dbReference>
<dbReference type="EMBL" id="CAKLCB010000012">
    <property type="protein sequence ID" value="CAH0513431.1"/>
    <property type="molecule type" value="Genomic_DNA"/>
</dbReference>
<organism evidence="7 8">
    <name type="scientific">Peronospora belbahrii</name>
    <dbReference type="NCBI Taxonomy" id="622444"/>
    <lineage>
        <taxon>Eukaryota</taxon>
        <taxon>Sar</taxon>
        <taxon>Stramenopiles</taxon>
        <taxon>Oomycota</taxon>
        <taxon>Peronosporomycetes</taxon>
        <taxon>Peronosporales</taxon>
        <taxon>Peronosporaceae</taxon>
        <taxon>Peronospora</taxon>
    </lineage>
</organism>